<reference evidence="1" key="1">
    <citation type="submission" date="2019-10" db="EMBL/GenBank/DDBJ databases">
        <authorList>
            <person name="Ross D.E."/>
            <person name="Gulliver D."/>
        </authorList>
    </citation>
    <scope>NUCLEOTIDE SEQUENCE</scope>
    <source>
        <strain evidence="1">DER-2019</strain>
    </source>
</reference>
<sequence length="315" mass="35644">MFNQIKYEIQGITSSITYENGNIKDCRVNKPNVLHTNYGDFTPRFSHPDERKKDTKALSFYENGNIKSIALEERKKVETPIGAIKAELITFHENGSIDSLFPSNGQIGFGWSMEDETKLTEKYDFQFPFGEFSARIIAVRFYESGQLSSLILWPGEIVEIATPIGIIPIRIGFKLYENGLLESVEPAHPIIVNTPIGNVTAFDYTALGMDADFNSIHFDEKGNLSGVFTNSDFAIKNLNTNKRENIFQYLRLDMLSDNFLKVPTVIQFEKDTVVFDTNENTTSYKISECEFLILYDGKFEDNACSPNDCSECIGC</sequence>
<dbReference type="AlphaFoldDB" id="A0A923HX87"/>
<evidence type="ECO:0000313" key="2">
    <source>
        <dbReference type="Proteomes" id="UP000616595"/>
    </source>
</evidence>
<organism evidence="1 2">
    <name type="scientific">Acetobacterium paludosum</name>
    <dbReference type="NCBI Taxonomy" id="52693"/>
    <lineage>
        <taxon>Bacteria</taxon>
        <taxon>Bacillati</taxon>
        <taxon>Bacillota</taxon>
        <taxon>Clostridia</taxon>
        <taxon>Eubacteriales</taxon>
        <taxon>Eubacteriaceae</taxon>
        <taxon>Acetobacterium</taxon>
    </lineage>
</organism>
<dbReference type="EMBL" id="WJBD01000012">
    <property type="protein sequence ID" value="MBC3888837.1"/>
    <property type="molecule type" value="Genomic_DNA"/>
</dbReference>
<reference evidence="1" key="2">
    <citation type="submission" date="2020-10" db="EMBL/GenBank/DDBJ databases">
        <title>Comparative genomics of the Acetobacterium genus.</title>
        <authorList>
            <person name="Marshall C."/>
            <person name="May H."/>
            <person name="Norman S."/>
        </authorList>
    </citation>
    <scope>NUCLEOTIDE SEQUENCE</scope>
    <source>
        <strain evidence="1">DER-2019</strain>
    </source>
</reference>
<protein>
    <submittedName>
        <fullName evidence="1">Membrane-binding protein</fullName>
    </submittedName>
</protein>
<name>A0A923HX87_9FIRM</name>
<dbReference type="InterPro" id="IPR011652">
    <property type="entry name" value="MORN_2"/>
</dbReference>
<gene>
    <name evidence="1" type="ORF">GH810_10985</name>
</gene>
<dbReference type="Proteomes" id="UP000616595">
    <property type="component" value="Unassembled WGS sequence"/>
</dbReference>
<dbReference type="OrthoDB" id="594021at2"/>
<dbReference type="RefSeq" id="WP_148566124.1">
    <property type="nucleotide sequence ID" value="NZ_RXYA01000003.1"/>
</dbReference>
<dbReference type="Pfam" id="PF07661">
    <property type="entry name" value="MORN_2"/>
    <property type="match status" value="1"/>
</dbReference>
<evidence type="ECO:0000313" key="1">
    <source>
        <dbReference type="EMBL" id="MBC3888837.1"/>
    </source>
</evidence>
<keyword evidence="2" id="KW-1185">Reference proteome</keyword>
<accession>A0A923HX87</accession>
<comment type="caution">
    <text evidence="1">The sequence shown here is derived from an EMBL/GenBank/DDBJ whole genome shotgun (WGS) entry which is preliminary data.</text>
</comment>
<proteinExistence type="predicted"/>